<sequence>MPESDMKHLHLPLLLTLGLTLAACAPTVRGADTYAPLLATSAFSPAEVAVGKTTYVRYTYPQSYVGVSDERFDALTIDFDKRNVTGDVSSSSIDAPWLKMNVKDAPNGWTVELARAELAKDIVRTTEKSASINVSYYDRVRVTYRITAAPGARSGTAHLQFLDNGAPLEDVSLMLMAK</sequence>
<feature type="signal peptide" evidence="1">
    <location>
        <begin position="1"/>
        <end position="30"/>
    </location>
</feature>
<reference evidence="2" key="2">
    <citation type="submission" date="2020-09" db="EMBL/GenBank/DDBJ databases">
        <authorList>
            <person name="Sun Q."/>
            <person name="Ohkuma M."/>
        </authorList>
    </citation>
    <scope>NUCLEOTIDE SEQUENCE</scope>
    <source>
        <strain evidence="2">JCM 14371</strain>
    </source>
</reference>
<evidence type="ECO:0008006" key="4">
    <source>
        <dbReference type="Google" id="ProtNLM"/>
    </source>
</evidence>
<evidence type="ECO:0000313" key="3">
    <source>
        <dbReference type="Proteomes" id="UP000635726"/>
    </source>
</evidence>
<dbReference type="AlphaFoldDB" id="A0A917PLS3"/>
<gene>
    <name evidence="2" type="ORF">GCM10008939_30330</name>
</gene>
<keyword evidence="3" id="KW-1185">Reference proteome</keyword>
<accession>A0A917PLS3</accession>
<evidence type="ECO:0000256" key="1">
    <source>
        <dbReference type="SAM" id="SignalP"/>
    </source>
</evidence>
<feature type="chain" id="PRO_5037434101" description="Lipoprotein" evidence="1">
    <location>
        <begin position="31"/>
        <end position="178"/>
    </location>
</feature>
<keyword evidence="1" id="KW-0732">Signal</keyword>
<comment type="caution">
    <text evidence="2">The sequence shown here is derived from an EMBL/GenBank/DDBJ whole genome shotgun (WGS) entry which is preliminary data.</text>
</comment>
<proteinExistence type="predicted"/>
<reference evidence="2" key="1">
    <citation type="journal article" date="2014" name="Int. J. Syst. Evol. Microbiol.">
        <title>Complete genome sequence of Corynebacterium casei LMG S-19264T (=DSM 44701T), isolated from a smear-ripened cheese.</title>
        <authorList>
            <consortium name="US DOE Joint Genome Institute (JGI-PGF)"/>
            <person name="Walter F."/>
            <person name="Albersmeier A."/>
            <person name="Kalinowski J."/>
            <person name="Ruckert C."/>
        </authorList>
    </citation>
    <scope>NUCLEOTIDE SEQUENCE</scope>
    <source>
        <strain evidence="2">JCM 14371</strain>
    </source>
</reference>
<protein>
    <recommendedName>
        <fullName evidence="4">Lipoprotein</fullName>
    </recommendedName>
</protein>
<dbReference type="Proteomes" id="UP000635726">
    <property type="component" value="Unassembled WGS sequence"/>
</dbReference>
<dbReference type="EMBL" id="BMOE01000012">
    <property type="protein sequence ID" value="GGJ84364.1"/>
    <property type="molecule type" value="Genomic_DNA"/>
</dbReference>
<dbReference type="PROSITE" id="PS51257">
    <property type="entry name" value="PROKAR_LIPOPROTEIN"/>
    <property type="match status" value="1"/>
</dbReference>
<organism evidence="2 3">
    <name type="scientific">Deinococcus aquiradiocola</name>
    <dbReference type="NCBI Taxonomy" id="393059"/>
    <lineage>
        <taxon>Bacteria</taxon>
        <taxon>Thermotogati</taxon>
        <taxon>Deinococcota</taxon>
        <taxon>Deinococci</taxon>
        <taxon>Deinococcales</taxon>
        <taxon>Deinococcaceae</taxon>
        <taxon>Deinococcus</taxon>
    </lineage>
</organism>
<evidence type="ECO:0000313" key="2">
    <source>
        <dbReference type="EMBL" id="GGJ84364.1"/>
    </source>
</evidence>
<name>A0A917PLS3_9DEIO</name>